<evidence type="ECO:0000259" key="1">
    <source>
        <dbReference type="Pfam" id="PF10686"/>
    </source>
</evidence>
<sequence>MLICGSRTWTDRALMAAVIARIPPGSPVVHGGARGADRMADALARARGLAVEVYPADWARYGMAAGPLRDLAMLARGVDVVLAFRAPGPSPGTDHMIRIARAAGVRVWMADAG</sequence>
<accession>A0A6F8ZHU9</accession>
<keyword evidence="3" id="KW-1185">Reference proteome</keyword>
<dbReference type="Proteomes" id="UP000503399">
    <property type="component" value="Chromosome"/>
</dbReference>
<dbReference type="Pfam" id="PF10686">
    <property type="entry name" value="YAcAr"/>
    <property type="match status" value="1"/>
</dbReference>
<gene>
    <name evidence="2" type="ORF">R50_2070</name>
</gene>
<evidence type="ECO:0000313" key="3">
    <source>
        <dbReference type="Proteomes" id="UP000503399"/>
    </source>
</evidence>
<reference evidence="2 3" key="1">
    <citation type="submission" date="2020-02" db="EMBL/GenBank/DDBJ databases">
        <authorList>
            <person name="Hogendoorn C."/>
        </authorList>
    </citation>
    <scope>NUCLEOTIDE SEQUENCE [LARGE SCALE GENOMIC DNA]</scope>
    <source>
        <strain evidence="2">R501</strain>
    </source>
</reference>
<feature type="domain" description="YspA cpYpsA-related SLOG" evidence="1">
    <location>
        <begin position="2"/>
        <end position="61"/>
    </location>
</feature>
<protein>
    <recommendedName>
        <fullName evidence="1">YspA cpYpsA-related SLOG domain-containing protein</fullName>
    </recommendedName>
</protein>
<name>A0A6F8ZHU9_9FIRM</name>
<dbReference type="EMBL" id="LR778114">
    <property type="protein sequence ID" value="CAB1129567.1"/>
    <property type="molecule type" value="Genomic_DNA"/>
</dbReference>
<organism evidence="2 3">
    <name type="scientific">Candidatus Hydrogenisulfobacillus filiaventi</name>
    <dbReference type="NCBI Taxonomy" id="2707344"/>
    <lineage>
        <taxon>Bacteria</taxon>
        <taxon>Bacillati</taxon>
        <taxon>Bacillota</taxon>
        <taxon>Clostridia</taxon>
        <taxon>Eubacteriales</taxon>
        <taxon>Clostridiales Family XVII. Incertae Sedis</taxon>
        <taxon>Candidatus Hydrogenisulfobacillus</taxon>
    </lineage>
</organism>
<dbReference type="InterPro" id="IPR019627">
    <property type="entry name" value="YAcAr"/>
</dbReference>
<evidence type="ECO:0000313" key="2">
    <source>
        <dbReference type="EMBL" id="CAB1129567.1"/>
    </source>
</evidence>
<dbReference type="KEGG" id="hfv:R50_2070"/>
<dbReference type="AlphaFoldDB" id="A0A6F8ZHU9"/>
<proteinExistence type="predicted"/>